<dbReference type="EMBL" id="CP110432">
    <property type="protein sequence ID" value="WAQ90150.1"/>
    <property type="molecule type" value="Genomic_DNA"/>
</dbReference>
<evidence type="ECO:0000313" key="1">
    <source>
        <dbReference type="EMBL" id="WAQ90150.1"/>
    </source>
</evidence>
<proteinExistence type="predicted"/>
<dbReference type="RefSeq" id="XP_053025705.1">
    <property type="nucleotide sequence ID" value="XM_053161715.1"/>
</dbReference>
<reference evidence="1" key="1">
    <citation type="submission" date="2022-10" db="EMBL/GenBank/DDBJ databases">
        <title>Puccinia triticina Genome sequencing and assembly.</title>
        <authorList>
            <person name="Li C."/>
        </authorList>
    </citation>
    <scope>NUCLEOTIDE SEQUENCE</scope>
    <source>
        <strain evidence="1">Pt15</strain>
    </source>
</reference>
<name>A0ABY7CZT9_9BASI</name>
<organism evidence="1 2">
    <name type="scientific">Puccinia triticina</name>
    <dbReference type="NCBI Taxonomy" id="208348"/>
    <lineage>
        <taxon>Eukaryota</taxon>
        <taxon>Fungi</taxon>
        <taxon>Dikarya</taxon>
        <taxon>Basidiomycota</taxon>
        <taxon>Pucciniomycotina</taxon>
        <taxon>Pucciniomycetes</taxon>
        <taxon>Pucciniales</taxon>
        <taxon>Pucciniaceae</taxon>
        <taxon>Puccinia</taxon>
    </lineage>
</organism>
<protein>
    <submittedName>
        <fullName evidence="1">Uncharacterized protein</fullName>
    </submittedName>
</protein>
<dbReference type="Proteomes" id="UP001164743">
    <property type="component" value="Chromosome 12A"/>
</dbReference>
<evidence type="ECO:0000313" key="2">
    <source>
        <dbReference type="Proteomes" id="UP001164743"/>
    </source>
</evidence>
<dbReference type="GeneID" id="77802610"/>
<gene>
    <name evidence="1" type="ORF">PtA15_12A136</name>
</gene>
<accession>A0ABY7CZT9</accession>
<keyword evidence="2" id="KW-1185">Reference proteome</keyword>
<sequence>MRAALYSTLSAYRTFNSLILVLLGFEAKIAKELYDAISNLSELVKSLMGKVSMSADRPPDLGKSAGTGLFGNAEHRELVALDFLKGTKKVVKILETSIRSTRFPPDQQILAAVRERMALDHINEALVKFLIILQRHNLASPEWLENVLNKQQGVEIIFNYLAHFGFLGWHWLERLHLMNQLSAFDGRFGDVATNFWYYTLPYFLKEDANHKLQEKNIKKLLSELMKQIRDISKSSGKISISSPPIMEILSLKVLHSMVRFLGRYHIRLWVNEEGRRIRKDAKRFRELDNIIMLFSDLIKSVYFQYGQSTQKIIPFWNLDDSIAMIYLSDINKSAQPATVELLAEKIAHYQKYPQLPYFQPMINNIFKGLGDTQNHEARRRLDGLKLIFLNPEKIYTAT</sequence>